<gene>
    <name evidence="3" type="ORF">A2438_03840</name>
</gene>
<dbReference type="EMBL" id="MEUJ01000004">
    <property type="protein sequence ID" value="OGC40381.1"/>
    <property type="molecule type" value="Genomic_DNA"/>
</dbReference>
<organism evidence="3 4">
    <name type="scientific">candidate division WOR-1 bacterium RIFOXYC2_FULL_46_14</name>
    <dbReference type="NCBI Taxonomy" id="1802587"/>
    <lineage>
        <taxon>Bacteria</taxon>
        <taxon>Bacillati</taxon>
        <taxon>Saganbacteria</taxon>
    </lineage>
</organism>
<dbReference type="SUPFAM" id="SSF52540">
    <property type="entry name" value="P-loop containing nucleoside triphosphate hydrolases"/>
    <property type="match status" value="1"/>
</dbReference>
<evidence type="ECO:0000259" key="1">
    <source>
        <dbReference type="Pfam" id="PF13173"/>
    </source>
</evidence>
<dbReference type="PANTHER" id="PTHR43566:SF2">
    <property type="entry name" value="DUF4143 DOMAIN-CONTAINING PROTEIN"/>
    <property type="match status" value="1"/>
</dbReference>
<dbReference type="Proteomes" id="UP000179242">
    <property type="component" value="Unassembled WGS sequence"/>
</dbReference>
<reference evidence="3 4" key="1">
    <citation type="journal article" date="2016" name="Nat. Commun.">
        <title>Thousands of microbial genomes shed light on interconnected biogeochemical processes in an aquifer system.</title>
        <authorList>
            <person name="Anantharaman K."/>
            <person name="Brown C.T."/>
            <person name="Hug L.A."/>
            <person name="Sharon I."/>
            <person name="Castelle C.J."/>
            <person name="Probst A.J."/>
            <person name="Thomas B.C."/>
            <person name="Singh A."/>
            <person name="Wilkins M.J."/>
            <person name="Karaoz U."/>
            <person name="Brodie E.L."/>
            <person name="Williams K.H."/>
            <person name="Hubbard S.S."/>
            <person name="Banfield J.F."/>
        </authorList>
    </citation>
    <scope>NUCLEOTIDE SEQUENCE [LARGE SCALE GENOMIC DNA]</scope>
</reference>
<feature type="domain" description="DUF4143" evidence="2">
    <location>
        <begin position="247"/>
        <end position="406"/>
    </location>
</feature>
<accession>A0A1F4U650</accession>
<dbReference type="PANTHER" id="PTHR43566">
    <property type="entry name" value="CONSERVED PROTEIN"/>
    <property type="match status" value="1"/>
</dbReference>
<evidence type="ECO:0000313" key="3">
    <source>
        <dbReference type="EMBL" id="OGC40381.1"/>
    </source>
</evidence>
<protein>
    <recommendedName>
        <fullName evidence="5">AAA+ ATPase domain-containing protein</fullName>
    </recommendedName>
</protein>
<comment type="caution">
    <text evidence="3">The sequence shown here is derived from an EMBL/GenBank/DDBJ whole genome shotgun (WGS) entry which is preliminary data.</text>
</comment>
<dbReference type="InterPro" id="IPR041682">
    <property type="entry name" value="AAA_14"/>
</dbReference>
<evidence type="ECO:0008006" key="5">
    <source>
        <dbReference type="Google" id="ProtNLM"/>
    </source>
</evidence>
<name>A0A1F4U650_UNCSA</name>
<feature type="domain" description="AAA" evidence="1">
    <location>
        <begin position="42"/>
        <end position="176"/>
    </location>
</feature>
<dbReference type="InterPro" id="IPR027417">
    <property type="entry name" value="P-loop_NTPase"/>
</dbReference>
<evidence type="ECO:0000259" key="2">
    <source>
        <dbReference type="Pfam" id="PF13635"/>
    </source>
</evidence>
<dbReference type="Pfam" id="PF13635">
    <property type="entry name" value="DUF4143"/>
    <property type="match status" value="1"/>
</dbReference>
<dbReference type="AlphaFoldDB" id="A0A1F4U650"/>
<sequence length="459" mass="52569">MALENGLDKFKQFRYTIDNIAMQKYQRLAKIALNKLNFKEDAKIVAILGSRQVGKTTLLIDFSLDWKGKVIKYLGDRLEDALLWKGKFSDLKNKLEVAIGCPLEKIDLPVLLIFDEVQKIPEAFNNLKILHDEFKEKIKIAISGSSSLSLLHRTSESLGGRVEIVNMYPLSFTEILSGAPRPLWMEKSRMDFETIRSEALGFSDANERAENVLDKALSYGLFPEAYLQDNIDEVKLLHQNYHQTYIEKDVRDLREVGNVLDFDLVWKIAHRTCGQILNYTNISRETGLAFNTVKKYISVLIASFNVCLLPSFCKDIRSRLVKSPKLFSVDIGFFNHCLNLYGKANLISSQLVGRTFESLMVSEFFKQERSYLFGGEPYFFRTAAGAEVDLVVEQGLDLFAYEFKYSEKVTNSDFSGIRSLMELSKGRLKRGFVLSRQSHAEKFADNLFAVPWWFFCSVN</sequence>
<dbReference type="Pfam" id="PF13173">
    <property type="entry name" value="AAA_14"/>
    <property type="match status" value="1"/>
</dbReference>
<evidence type="ECO:0000313" key="4">
    <source>
        <dbReference type="Proteomes" id="UP000179242"/>
    </source>
</evidence>
<proteinExistence type="predicted"/>
<dbReference type="InterPro" id="IPR025420">
    <property type="entry name" value="DUF4143"/>
</dbReference>